<feature type="compositionally biased region" description="Polar residues" evidence="5">
    <location>
        <begin position="407"/>
        <end position="420"/>
    </location>
</feature>
<dbReference type="GO" id="GO:0006400">
    <property type="term" value="P:tRNA modification"/>
    <property type="evidence" value="ECO:0007669"/>
    <property type="project" value="TreeGrafter"/>
</dbReference>
<evidence type="ECO:0008006" key="8">
    <source>
        <dbReference type="Google" id="ProtNLM"/>
    </source>
</evidence>
<protein>
    <recommendedName>
        <fullName evidence="8">tRNA dimethylallyltransferase</fullName>
    </recommendedName>
</protein>
<dbReference type="Pfam" id="PF01715">
    <property type="entry name" value="IPPT"/>
    <property type="match status" value="1"/>
</dbReference>
<dbReference type="InterPro" id="IPR027417">
    <property type="entry name" value="P-loop_NTPase"/>
</dbReference>
<evidence type="ECO:0000256" key="3">
    <source>
        <dbReference type="ARBA" id="ARBA00022741"/>
    </source>
</evidence>
<feature type="compositionally biased region" description="Basic residues" evidence="5">
    <location>
        <begin position="390"/>
        <end position="405"/>
    </location>
</feature>
<dbReference type="EMBL" id="JAVRRD010000003">
    <property type="protein sequence ID" value="KAK5061589.1"/>
    <property type="molecule type" value="Genomic_DNA"/>
</dbReference>
<name>A0AAV9NPR7_9EURO</name>
<dbReference type="Gene3D" id="3.40.50.300">
    <property type="entry name" value="P-loop containing nucleotide triphosphate hydrolases"/>
    <property type="match status" value="1"/>
</dbReference>
<evidence type="ECO:0000256" key="4">
    <source>
        <dbReference type="ARBA" id="ARBA00022840"/>
    </source>
</evidence>
<comment type="similarity">
    <text evidence="1">Belongs to the IPP transferase family.</text>
</comment>
<dbReference type="AlphaFoldDB" id="A0AAV9NPR7"/>
<evidence type="ECO:0000256" key="2">
    <source>
        <dbReference type="ARBA" id="ARBA00022679"/>
    </source>
</evidence>
<evidence type="ECO:0000256" key="1">
    <source>
        <dbReference type="ARBA" id="ARBA00005842"/>
    </source>
</evidence>
<evidence type="ECO:0000313" key="6">
    <source>
        <dbReference type="EMBL" id="KAK5061589.1"/>
    </source>
</evidence>
<dbReference type="GO" id="GO:0052381">
    <property type="term" value="F:tRNA dimethylallyltransferase activity"/>
    <property type="evidence" value="ECO:0007669"/>
    <property type="project" value="TreeGrafter"/>
</dbReference>
<dbReference type="Gene3D" id="3.30.160.60">
    <property type="entry name" value="Classic Zinc Finger"/>
    <property type="match status" value="1"/>
</dbReference>
<keyword evidence="7" id="KW-1185">Reference proteome</keyword>
<dbReference type="RefSeq" id="XP_064710686.1">
    <property type="nucleotide sequence ID" value="XM_064851683.1"/>
</dbReference>
<dbReference type="Gene3D" id="1.10.20.140">
    <property type="match status" value="1"/>
</dbReference>
<dbReference type="Proteomes" id="UP001358417">
    <property type="component" value="Unassembled WGS sequence"/>
</dbReference>
<sequence>MQMYKGLPVITNKIPEIERNGIPHHLIDCIGLEEKPWTVSEFVKETSHIITQIRSRGKLPIVVGGTHYYTHALLFEDATLASEVEHDGDSDVSDIEKERKWPILSRSTEEIYARLQEVDPEMASRWHPNDRRKIQRSLQIWLTSGRKPSDIYAEQQQHRQAAKESEDQNKLQSVGHRLEGLRFPTLLLWLEAEDSILKDRLNKRVDAMVQDGLIEEAQGLVELKKNLAHQGISVDTSKGIWVSIGYKEMEPYFDQRATEVDSEPVSQKLQEALELVRAGTRRYAKRQNRYIRIRLADALKEANQLDKLFLLDGTSLDDWQSSVFIPSADIVNLFLKGEQLPAPASLSTLAIQMSQAILEGRIGTQRVSRKCETCQKILMTDKEWAGHLSSRGHKKNMAGERRRKLPGSSSPRVSTNITKTMQDDPASLLT</sequence>
<dbReference type="GO" id="GO:0005739">
    <property type="term" value="C:mitochondrion"/>
    <property type="evidence" value="ECO:0007669"/>
    <property type="project" value="TreeGrafter"/>
</dbReference>
<proteinExistence type="inferred from homology"/>
<keyword evidence="3" id="KW-0547">Nucleotide-binding</keyword>
<gene>
    <name evidence="6" type="ORF">LTR84_008133</name>
</gene>
<evidence type="ECO:0000256" key="5">
    <source>
        <dbReference type="SAM" id="MobiDB-lite"/>
    </source>
</evidence>
<dbReference type="InterPro" id="IPR039657">
    <property type="entry name" value="Dimethylallyltransferase"/>
</dbReference>
<dbReference type="GO" id="GO:0005524">
    <property type="term" value="F:ATP binding"/>
    <property type="evidence" value="ECO:0007669"/>
    <property type="project" value="UniProtKB-KW"/>
</dbReference>
<keyword evidence="4" id="KW-0067">ATP-binding</keyword>
<dbReference type="PANTHER" id="PTHR11088:SF89">
    <property type="entry name" value="TRNA DIMETHYLALLYLTRANSFERASE"/>
    <property type="match status" value="1"/>
</dbReference>
<keyword evidence="2" id="KW-0808">Transferase</keyword>
<reference evidence="6 7" key="1">
    <citation type="submission" date="2023-08" db="EMBL/GenBank/DDBJ databases">
        <title>Black Yeasts Isolated from many extreme environments.</title>
        <authorList>
            <person name="Coleine C."/>
            <person name="Stajich J.E."/>
            <person name="Selbmann L."/>
        </authorList>
    </citation>
    <scope>NUCLEOTIDE SEQUENCE [LARGE SCALE GENOMIC DNA]</scope>
    <source>
        <strain evidence="6 7">CCFEE 5792</strain>
    </source>
</reference>
<organism evidence="6 7">
    <name type="scientific">Exophiala bonariae</name>
    <dbReference type="NCBI Taxonomy" id="1690606"/>
    <lineage>
        <taxon>Eukaryota</taxon>
        <taxon>Fungi</taxon>
        <taxon>Dikarya</taxon>
        <taxon>Ascomycota</taxon>
        <taxon>Pezizomycotina</taxon>
        <taxon>Eurotiomycetes</taxon>
        <taxon>Chaetothyriomycetidae</taxon>
        <taxon>Chaetothyriales</taxon>
        <taxon>Herpotrichiellaceae</taxon>
        <taxon>Exophiala</taxon>
    </lineage>
</organism>
<dbReference type="GeneID" id="89976298"/>
<accession>A0AAV9NPR7</accession>
<comment type="caution">
    <text evidence="6">The sequence shown here is derived from an EMBL/GenBank/DDBJ whole genome shotgun (WGS) entry which is preliminary data.</text>
</comment>
<evidence type="ECO:0000313" key="7">
    <source>
        <dbReference type="Proteomes" id="UP001358417"/>
    </source>
</evidence>
<feature type="region of interest" description="Disordered" evidence="5">
    <location>
        <begin position="388"/>
        <end position="430"/>
    </location>
</feature>
<dbReference type="PANTHER" id="PTHR11088">
    <property type="entry name" value="TRNA DIMETHYLALLYLTRANSFERASE"/>
    <property type="match status" value="1"/>
</dbReference>